<keyword evidence="5" id="KW-0325">Glycoprotein</keyword>
<dbReference type="GO" id="GO:0071526">
    <property type="term" value="P:semaphorin-plexin signaling pathway"/>
    <property type="evidence" value="ECO:0007669"/>
    <property type="project" value="TreeGrafter"/>
</dbReference>
<comment type="caution">
    <text evidence="10">The sequence shown here is derived from an EMBL/GenBank/DDBJ whole genome shotgun (WGS) entry which is preliminary data.</text>
</comment>
<dbReference type="InterPro" id="IPR036179">
    <property type="entry name" value="Ig-like_dom_sf"/>
</dbReference>
<keyword evidence="3" id="KW-0472">Membrane</keyword>
<dbReference type="SUPFAM" id="SSF103575">
    <property type="entry name" value="Plexin repeat"/>
    <property type="match status" value="1"/>
</dbReference>
<dbReference type="InterPro" id="IPR002165">
    <property type="entry name" value="Plexin_repeat"/>
</dbReference>
<keyword evidence="11" id="KW-1185">Reference proteome</keyword>
<dbReference type="InterPro" id="IPR036352">
    <property type="entry name" value="Semap_dom_sf"/>
</dbReference>
<dbReference type="InterPro" id="IPR015943">
    <property type="entry name" value="WD40/YVTN_repeat-like_dom_sf"/>
</dbReference>
<dbReference type="InterPro" id="IPR027231">
    <property type="entry name" value="Semaphorin"/>
</dbReference>
<evidence type="ECO:0000256" key="3">
    <source>
        <dbReference type="ARBA" id="ARBA00023136"/>
    </source>
</evidence>
<dbReference type="GO" id="GO:0001755">
    <property type="term" value="P:neural crest cell migration"/>
    <property type="evidence" value="ECO:0007669"/>
    <property type="project" value="TreeGrafter"/>
</dbReference>
<evidence type="ECO:0000256" key="2">
    <source>
        <dbReference type="ARBA" id="ARBA00009492"/>
    </source>
</evidence>
<dbReference type="Proteomes" id="UP001488805">
    <property type="component" value="Unassembled WGS sequence"/>
</dbReference>
<dbReference type="PROSITE" id="PS51004">
    <property type="entry name" value="SEMA"/>
    <property type="match status" value="1"/>
</dbReference>
<evidence type="ECO:0008006" key="12">
    <source>
        <dbReference type="Google" id="ProtNLM"/>
    </source>
</evidence>
<dbReference type="GO" id="GO:0007411">
    <property type="term" value="P:axon guidance"/>
    <property type="evidence" value="ECO:0007669"/>
    <property type="project" value="TreeGrafter"/>
</dbReference>
<keyword evidence="4" id="KW-1015">Disulfide bond</keyword>
<dbReference type="SMART" id="SM00630">
    <property type="entry name" value="Sema"/>
    <property type="match status" value="1"/>
</dbReference>
<dbReference type="GO" id="GO:0000122">
    <property type="term" value="P:negative regulation of transcription by RNA polymerase II"/>
    <property type="evidence" value="ECO:0007669"/>
    <property type="project" value="TreeGrafter"/>
</dbReference>
<dbReference type="Pfam" id="PF01403">
    <property type="entry name" value="Sema"/>
    <property type="match status" value="1"/>
</dbReference>
<dbReference type="GO" id="GO:0030215">
    <property type="term" value="F:semaphorin receptor binding"/>
    <property type="evidence" value="ECO:0007669"/>
    <property type="project" value="InterPro"/>
</dbReference>
<evidence type="ECO:0000313" key="10">
    <source>
        <dbReference type="EMBL" id="KAK9543080.1"/>
    </source>
</evidence>
<evidence type="ECO:0000256" key="4">
    <source>
        <dbReference type="ARBA" id="ARBA00023157"/>
    </source>
</evidence>
<dbReference type="Gene3D" id="2.60.40.10">
    <property type="entry name" value="Immunoglobulins"/>
    <property type="match status" value="1"/>
</dbReference>
<dbReference type="Gene3D" id="3.30.1680.10">
    <property type="entry name" value="ligand-binding face of the semaphorins, domain 2"/>
    <property type="match status" value="1"/>
</dbReference>
<dbReference type="FunFam" id="2.60.40.10:FF:001170">
    <property type="entry name" value="Sema domain, immunoglobulin domain (Ig), short basic domain, secreted, (Semaphorin) 3F"/>
    <property type="match status" value="1"/>
</dbReference>
<feature type="domain" description="Sema" evidence="9">
    <location>
        <begin position="23"/>
        <end position="464"/>
    </location>
</feature>
<dbReference type="InterPro" id="IPR007110">
    <property type="entry name" value="Ig-like_dom"/>
</dbReference>
<dbReference type="PANTHER" id="PTHR11036">
    <property type="entry name" value="SEMAPHORIN"/>
    <property type="match status" value="1"/>
</dbReference>
<keyword evidence="7" id="KW-0732">Signal</keyword>
<proteinExistence type="inferred from homology"/>
<gene>
    <name evidence="10" type="ORF">VZT92_000889</name>
</gene>
<reference evidence="10 11" key="1">
    <citation type="journal article" date="2024" name="Genome Biol. Evol.">
        <title>Chromosome-level genome assembly of the viviparous eelpout Zoarces viviparus.</title>
        <authorList>
            <person name="Fuhrmann N."/>
            <person name="Brasseur M.V."/>
            <person name="Bakowski C.E."/>
            <person name="Podsiadlowski L."/>
            <person name="Prost S."/>
            <person name="Krehenwinkel H."/>
            <person name="Mayer C."/>
        </authorList>
    </citation>
    <scope>NUCLEOTIDE SEQUENCE [LARGE SCALE GENOMIC DNA]</scope>
    <source>
        <strain evidence="10">NO-MEL_2022_Ind0_liver</strain>
    </source>
</reference>
<feature type="chain" id="PRO_5043676786" description="Semaphorin-7A-like" evidence="7">
    <location>
        <begin position="17"/>
        <end position="642"/>
    </location>
</feature>
<comment type="caution">
    <text evidence="6">Lacks conserved residue(s) required for the propagation of feature annotation.</text>
</comment>
<evidence type="ECO:0000256" key="7">
    <source>
        <dbReference type="SAM" id="SignalP"/>
    </source>
</evidence>
<dbReference type="Pfam" id="PF01437">
    <property type="entry name" value="PSI"/>
    <property type="match status" value="1"/>
</dbReference>
<evidence type="ECO:0000256" key="5">
    <source>
        <dbReference type="ARBA" id="ARBA00023180"/>
    </source>
</evidence>
<dbReference type="GO" id="GO:0005615">
    <property type="term" value="C:extracellular space"/>
    <property type="evidence" value="ECO:0007669"/>
    <property type="project" value="TreeGrafter"/>
</dbReference>
<feature type="domain" description="Ig-like" evidence="8">
    <location>
        <begin position="526"/>
        <end position="615"/>
    </location>
</feature>
<dbReference type="GO" id="GO:0043931">
    <property type="term" value="P:ossification involved in bone maturation"/>
    <property type="evidence" value="ECO:0007669"/>
    <property type="project" value="TreeGrafter"/>
</dbReference>
<dbReference type="Gene3D" id="2.130.10.10">
    <property type="entry name" value="YVTN repeat-like/Quinoprotein amine dehydrogenase"/>
    <property type="match status" value="1"/>
</dbReference>
<dbReference type="PROSITE" id="PS50835">
    <property type="entry name" value="IG_LIKE"/>
    <property type="match status" value="1"/>
</dbReference>
<dbReference type="SUPFAM" id="SSF48726">
    <property type="entry name" value="Immunoglobulin"/>
    <property type="match status" value="1"/>
</dbReference>
<dbReference type="InterPro" id="IPR016201">
    <property type="entry name" value="PSI"/>
</dbReference>
<protein>
    <recommendedName>
        <fullName evidence="12">Semaphorin-7A-like</fullName>
    </recommendedName>
</protein>
<name>A0AAW1G6Y1_ZOAVI</name>
<evidence type="ECO:0000259" key="8">
    <source>
        <dbReference type="PROSITE" id="PS50835"/>
    </source>
</evidence>
<evidence type="ECO:0000256" key="1">
    <source>
        <dbReference type="ARBA" id="ARBA00004370"/>
    </source>
</evidence>
<evidence type="ECO:0000259" key="9">
    <source>
        <dbReference type="PROSITE" id="PS51004"/>
    </source>
</evidence>
<evidence type="ECO:0000313" key="11">
    <source>
        <dbReference type="Proteomes" id="UP001488805"/>
    </source>
</evidence>
<evidence type="ECO:0000256" key="6">
    <source>
        <dbReference type="PROSITE-ProRule" id="PRU00352"/>
    </source>
</evidence>
<dbReference type="PANTHER" id="PTHR11036:SF144">
    <property type="entry name" value="SEMAPHORIN-7A-LIKE"/>
    <property type="match status" value="1"/>
</dbReference>
<dbReference type="GO" id="GO:0045499">
    <property type="term" value="F:chemorepellent activity"/>
    <property type="evidence" value="ECO:0007669"/>
    <property type="project" value="TreeGrafter"/>
</dbReference>
<comment type="subcellular location">
    <subcellularLocation>
        <location evidence="1">Membrane</location>
    </subcellularLocation>
</comment>
<dbReference type="GO" id="GO:0005886">
    <property type="term" value="C:plasma membrane"/>
    <property type="evidence" value="ECO:0007669"/>
    <property type="project" value="TreeGrafter"/>
</dbReference>
<organism evidence="10 11">
    <name type="scientific">Zoarces viviparus</name>
    <name type="common">Viviparous eelpout</name>
    <name type="synonym">Blennius viviparus</name>
    <dbReference type="NCBI Taxonomy" id="48416"/>
    <lineage>
        <taxon>Eukaryota</taxon>
        <taxon>Metazoa</taxon>
        <taxon>Chordata</taxon>
        <taxon>Craniata</taxon>
        <taxon>Vertebrata</taxon>
        <taxon>Euteleostomi</taxon>
        <taxon>Actinopterygii</taxon>
        <taxon>Neopterygii</taxon>
        <taxon>Teleostei</taxon>
        <taxon>Neoteleostei</taxon>
        <taxon>Acanthomorphata</taxon>
        <taxon>Eupercaria</taxon>
        <taxon>Perciformes</taxon>
        <taxon>Cottioidei</taxon>
        <taxon>Zoarcales</taxon>
        <taxon>Zoarcidae</taxon>
        <taxon>Zoarcinae</taxon>
        <taxon>Zoarces</taxon>
    </lineage>
</organism>
<comment type="similarity">
    <text evidence="2">Belongs to the semaphorin family.</text>
</comment>
<feature type="signal peptide" evidence="7">
    <location>
        <begin position="1"/>
        <end position="16"/>
    </location>
</feature>
<dbReference type="AlphaFoldDB" id="A0AAW1G6Y1"/>
<dbReference type="SUPFAM" id="SSF101912">
    <property type="entry name" value="Sema domain"/>
    <property type="match status" value="1"/>
</dbReference>
<dbReference type="SMART" id="SM00423">
    <property type="entry name" value="PSI"/>
    <property type="match status" value="1"/>
</dbReference>
<accession>A0AAW1G6Y1</accession>
<dbReference type="GO" id="GO:0030335">
    <property type="term" value="P:positive regulation of cell migration"/>
    <property type="evidence" value="ECO:0007669"/>
    <property type="project" value="TreeGrafter"/>
</dbReference>
<dbReference type="InterPro" id="IPR013783">
    <property type="entry name" value="Ig-like_fold"/>
</dbReference>
<sequence length="642" mass="72612">MLRLFLALYVLYVTAATSPLLQRMTFTEKETAMKRLPLPGHHAPVQIVLQGDPDIVIAAGQKQLNSFNFQNPQKTRVEIEVLWTECVGNGPPQRLKAKRDCNYNITVVHKREEDNQVFLCGTNGKETLCCDMNLSEQTPRCLPSEKMKMIKDSIREFVIKEGEPFALVDSLESDLYITYSGSQEYVGIHKFGKNRVAPTRHNKEQHYVGLVLSRQRDPENSKVYAFYRERVRERGLDSEMWLPFVTRVCTADLGGPKNVLQFSWTSQMNARLFCGDADSGQHFSELIDVAAVHADKWQDTRFYALFRNEWGMSAVCVYTIQDIEHVFTNSTFRDADGQSSRPRECVADSTKIQQNILRMIEANSEMEQWVRPVNNSGPLLSNHHSYTRIHVHGSLDNSDSHHTVLFLSLNNGGIHKVMQNKSQTFVIAEYQPFNHRTHIVSISLHASSRKLYVSSRNELVQLNVANCAQYGDSCELCVLARDPYCGWNGTHCTPETDGTLQDLTHGNHAICMSSSKLQLPRKVSSPRLGATATHADEAKRSVTLPPETKYFLQCPVSSHHAQYTWRHLESNTSCSSREQRCLLLIDSMGPEQAGTYTCVSEEMGFSRVLAQYQLELKSKAAGRPSSPLVWLCLMAVLIKSLS</sequence>
<dbReference type="InterPro" id="IPR001627">
    <property type="entry name" value="Semap_dom"/>
</dbReference>
<dbReference type="EMBL" id="JBCEZU010000001">
    <property type="protein sequence ID" value="KAK9543080.1"/>
    <property type="molecule type" value="Genomic_DNA"/>
</dbReference>